<name>A0A1Y5SMJ9_9RHOB</name>
<accession>A0A1Y5SMJ9</accession>
<dbReference type="AlphaFoldDB" id="A0A1Y5SMJ9"/>
<evidence type="ECO:0000313" key="2">
    <source>
        <dbReference type="Proteomes" id="UP000193307"/>
    </source>
</evidence>
<protein>
    <recommendedName>
        <fullName evidence="3">TfoX N-terminal domain-containing protein</fullName>
    </recommendedName>
</protein>
<keyword evidence="2" id="KW-1185">Reference proteome</keyword>
<dbReference type="Proteomes" id="UP000193307">
    <property type="component" value="Unassembled WGS sequence"/>
</dbReference>
<proteinExistence type="predicted"/>
<gene>
    <name evidence="1" type="ORF">PAM7971_02110</name>
</gene>
<dbReference type="EMBL" id="FWFW01000006">
    <property type="protein sequence ID" value="SLN44022.1"/>
    <property type="molecule type" value="Genomic_DNA"/>
</dbReference>
<evidence type="ECO:0000313" key="1">
    <source>
        <dbReference type="EMBL" id="SLN44022.1"/>
    </source>
</evidence>
<sequence>MKASDKIFTALAMSHKGVDVTQKGKSSVFDHAGNAFAKLGDNRSGFLKLGVSQHAAFVELCAAGAVVAEQQDGWTYLQLNSIDVALLADYIGAAYRSVAPKTRLSF</sequence>
<evidence type="ECO:0008006" key="3">
    <source>
        <dbReference type="Google" id="ProtNLM"/>
    </source>
</evidence>
<dbReference type="STRING" id="658057.SAMN04488032_105216"/>
<organism evidence="1 2">
    <name type="scientific">Pacificibacter marinus</name>
    <dbReference type="NCBI Taxonomy" id="658057"/>
    <lineage>
        <taxon>Bacteria</taxon>
        <taxon>Pseudomonadati</taxon>
        <taxon>Pseudomonadota</taxon>
        <taxon>Alphaproteobacteria</taxon>
        <taxon>Rhodobacterales</taxon>
        <taxon>Roseobacteraceae</taxon>
        <taxon>Pacificibacter</taxon>
    </lineage>
</organism>
<reference evidence="1 2" key="1">
    <citation type="submission" date="2017-03" db="EMBL/GenBank/DDBJ databases">
        <authorList>
            <person name="Afonso C.L."/>
            <person name="Miller P.J."/>
            <person name="Scott M.A."/>
            <person name="Spackman E."/>
            <person name="Goraichik I."/>
            <person name="Dimitrov K.M."/>
            <person name="Suarez D.L."/>
            <person name="Swayne D.E."/>
        </authorList>
    </citation>
    <scope>NUCLEOTIDE SEQUENCE [LARGE SCALE GENOMIC DNA]</scope>
    <source>
        <strain evidence="1 2">CECT 7971</strain>
    </source>
</reference>